<evidence type="ECO:0000256" key="1">
    <source>
        <dbReference type="SAM" id="MobiDB-lite"/>
    </source>
</evidence>
<dbReference type="EMBL" id="JAOTPV010000001">
    <property type="protein sequence ID" value="KAJ4490567.1"/>
    <property type="molecule type" value="Genomic_DNA"/>
</dbReference>
<feature type="compositionally biased region" description="Polar residues" evidence="1">
    <location>
        <begin position="169"/>
        <end position="184"/>
    </location>
</feature>
<evidence type="ECO:0000313" key="4">
    <source>
        <dbReference type="Proteomes" id="UP001150266"/>
    </source>
</evidence>
<feature type="region of interest" description="Disordered" evidence="1">
    <location>
        <begin position="79"/>
        <end position="113"/>
    </location>
</feature>
<protein>
    <submittedName>
        <fullName evidence="3">Uncharacterized protein</fullName>
    </submittedName>
</protein>
<gene>
    <name evidence="3" type="ORF">J3R30DRAFT_3729277</name>
</gene>
<dbReference type="OrthoDB" id="2983644at2759"/>
<feature type="region of interest" description="Disordered" evidence="1">
    <location>
        <begin position="160"/>
        <end position="185"/>
    </location>
</feature>
<dbReference type="Proteomes" id="UP001150266">
    <property type="component" value="Unassembled WGS sequence"/>
</dbReference>
<keyword evidence="2" id="KW-0812">Transmembrane</keyword>
<dbReference type="AlphaFoldDB" id="A0A9W9AUF1"/>
<organism evidence="3 4">
    <name type="scientific">Lentinula aciculospora</name>
    <dbReference type="NCBI Taxonomy" id="153920"/>
    <lineage>
        <taxon>Eukaryota</taxon>
        <taxon>Fungi</taxon>
        <taxon>Dikarya</taxon>
        <taxon>Basidiomycota</taxon>
        <taxon>Agaricomycotina</taxon>
        <taxon>Agaricomycetes</taxon>
        <taxon>Agaricomycetidae</taxon>
        <taxon>Agaricales</taxon>
        <taxon>Marasmiineae</taxon>
        <taxon>Omphalotaceae</taxon>
        <taxon>Lentinula</taxon>
    </lineage>
</organism>
<sequence>MFALPDYGENTIFPPARTMPSSRVDAICMQMMQKLMADSYIEGRKYWAENPDAEGGAPNEVQVEIEKFLEFTALLPKRTRPSETDPVVPESDEESSSASSSNSEEVLPKPTQSRPRWRRYLSFGSVSTSSQSRSVSLPLIGKISRPSFPLPKRLRRFSRTITPPALRRTASQPNKPLSHPNSSLLPKHRRMTLDESQVALAKSRLDTDIHWAQPLSLPSSPRTPRFPCDYLPKVSSTPTRKRRRPAKACKTKVNDRSRESLAITVPRPPLFIFDRNPPLGSPDCVRKFPLPPPEWFDTPLPEEEKPNEDKDLCISTSQQEEDEEAFKWYRILLALLVLLALLIVAPVFLILYILMEILQSMPF</sequence>
<name>A0A9W9AUF1_9AGAR</name>
<evidence type="ECO:0000313" key="3">
    <source>
        <dbReference type="EMBL" id="KAJ4490567.1"/>
    </source>
</evidence>
<accession>A0A9W9AUF1</accession>
<keyword evidence="4" id="KW-1185">Reference proteome</keyword>
<feature type="compositionally biased region" description="Low complexity" evidence="1">
    <location>
        <begin position="96"/>
        <end position="105"/>
    </location>
</feature>
<feature type="transmembrane region" description="Helical" evidence="2">
    <location>
        <begin position="328"/>
        <end position="354"/>
    </location>
</feature>
<proteinExistence type="predicted"/>
<feature type="region of interest" description="Disordered" evidence="1">
    <location>
        <begin position="226"/>
        <end position="249"/>
    </location>
</feature>
<reference evidence="3" key="1">
    <citation type="submission" date="2022-08" db="EMBL/GenBank/DDBJ databases">
        <title>A Global Phylogenomic Analysis of the Shiitake Genus Lentinula.</title>
        <authorList>
            <consortium name="DOE Joint Genome Institute"/>
            <person name="Sierra-Patev S."/>
            <person name="Min B."/>
            <person name="Naranjo-Ortiz M."/>
            <person name="Looney B."/>
            <person name="Konkel Z."/>
            <person name="Slot J.C."/>
            <person name="Sakamoto Y."/>
            <person name="Steenwyk J.L."/>
            <person name="Rokas A."/>
            <person name="Carro J."/>
            <person name="Camarero S."/>
            <person name="Ferreira P."/>
            <person name="Molpeceres G."/>
            <person name="Ruiz-Duenas F.J."/>
            <person name="Serrano A."/>
            <person name="Henrissat B."/>
            <person name="Drula E."/>
            <person name="Hughes K.W."/>
            <person name="Mata J.L."/>
            <person name="Ishikawa N.K."/>
            <person name="Vargas-Isla R."/>
            <person name="Ushijima S."/>
            <person name="Smith C.A."/>
            <person name="Ahrendt S."/>
            <person name="Andreopoulos W."/>
            <person name="He G."/>
            <person name="Labutti K."/>
            <person name="Lipzen A."/>
            <person name="Ng V."/>
            <person name="Riley R."/>
            <person name="Sandor L."/>
            <person name="Barry K."/>
            <person name="Martinez A.T."/>
            <person name="Xiao Y."/>
            <person name="Gibbons J.G."/>
            <person name="Terashima K."/>
            <person name="Grigoriev I.V."/>
            <person name="Hibbett D.S."/>
        </authorList>
    </citation>
    <scope>NUCLEOTIDE SEQUENCE</scope>
    <source>
        <strain evidence="3">JLM2183</strain>
    </source>
</reference>
<feature type="compositionally biased region" description="Basic residues" evidence="1">
    <location>
        <begin position="239"/>
        <end position="249"/>
    </location>
</feature>
<keyword evidence="2" id="KW-0472">Membrane</keyword>
<evidence type="ECO:0000256" key="2">
    <source>
        <dbReference type="SAM" id="Phobius"/>
    </source>
</evidence>
<comment type="caution">
    <text evidence="3">The sequence shown here is derived from an EMBL/GenBank/DDBJ whole genome shotgun (WGS) entry which is preliminary data.</text>
</comment>
<keyword evidence="2" id="KW-1133">Transmembrane helix</keyword>